<evidence type="ECO:0000259" key="8">
    <source>
        <dbReference type="Pfam" id="PF04826"/>
    </source>
</evidence>
<dbReference type="Gene3D" id="1.25.10.10">
    <property type="entry name" value="Leucine-rich Repeat Variant"/>
    <property type="match status" value="1"/>
</dbReference>
<gene>
    <name evidence="9" type="ORF">RFH988_LOCUS23702</name>
</gene>
<evidence type="ECO:0000256" key="2">
    <source>
        <dbReference type="ARBA" id="ARBA00004325"/>
    </source>
</evidence>
<evidence type="ECO:0000256" key="5">
    <source>
        <dbReference type="ARBA" id="ARBA00023128"/>
    </source>
</evidence>
<dbReference type="PANTHER" id="PTHR15712:SF23">
    <property type="entry name" value="ARMADILLO REPEAT CONTAINING 10"/>
    <property type="match status" value="1"/>
</dbReference>
<dbReference type="InterPro" id="IPR011989">
    <property type="entry name" value="ARM-like"/>
</dbReference>
<organism evidence="9 10">
    <name type="scientific">Rotaria sordida</name>
    <dbReference type="NCBI Taxonomy" id="392033"/>
    <lineage>
        <taxon>Eukaryota</taxon>
        <taxon>Metazoa</taxon>
        <taxon>Spiralia</taxon>
        <taxon>Gnathifera</taxon>
        <taxon>Rotifera</taxon>
        <taxon>Eurotatoria</taxon>
        <taxon>Bdelloidea</taxon>
        <taxon>Philodinida</taxon>
        <taxon>Philodinidae</taxon>
        <taxon>Rotaria</taxon>
    </lineage>
</organism>
<dbReference type="InterPro" id="IPR051303">
    <property type="entry name" value="Armcx_regulator"/>
</dbReference>
<dbReference type="EMBL" id="CAJNOO010001664">
    <property type="protein sequence ID" value="CAF1184573.1"/>
    <property type="molecule type" value="Genomic_DNA"/>
</dbReference>
<dbReference type="Proteomes" id="UP000663882">
    <property type="component" value="Unassembled WGS sequence"/>
</dbReference>
<sequence>MPNRQKFYIGLGISVGVCTGIGLYLFYRHQRQIALSKINRPVTPPIILSSLKSYNDYQYADMTSPSEIDNDDSESIEFFNETQIPDGSVPLTPDQASILTRFLYECNDDEEQLHCVLTSIANASSFKESQINLANAGCITRLRDLLLKTDNEITKCKIFLALNNLALNDFAITQFSSIVSIVIKLCCTSPSNSLVRFNGLILLINMSVLEYLHEEYMNNIYELGLLIESTIKNEDEALSSGKILVNLSTNKLNLESLLKITGVELKPIMNLFTSKIDQSPRSEQTLLRFLSFYCNLADMIINELKEGEGDTNNNNCSWLFDPKPQRQGALYFEFFNNDKQTLARSLLRPQYTSTQINSQMKRLYQSMDKIRQCHMDLSISSNKNDQSTVITNENSLDTLTDDKNVILTNKNLSSDQT</sequence>
<evidence type="ECO:0000256" key="7">
    <source>
        <dbReference type="SAM" id="Phobius"/>
    </source>
</evidence>
<accession>A0A814VB96</accession>
<dbReference type="Pfam" id="PF04826">
    <property type="entry name" value="Arm_2"/>
    <property type="match status" value="1"/>
</dbReference>
<comment type="caution">
    <text evidence="9">The sequence shown here is derived from an EMBL/GenBank/DDBJ whole genome shotgun (WGS) entry which is preliminary data.</text>
</comment>
<dbReference type="OrthoDB" id="10017790at2759"/>
<evidence type="ECO:0000256" key="1">
    <source>
        <dbReference type="ARBA" id="ARBA00004167"/>
    </source>
</evidence>
<proteinExistence type="predicted"/>
<dbReference type="InterPro" id="IPR016024">
    <property type="entry name" value="ARM-type_fold"/>
</dbReference>
<dbReference type="SUPFAM" id="SSF48371">
    <property type="entry name" value="ARM repeat"/>
    <property type="match status" value="1"/>
</dbReference>
<protein>
    <recommendedName>
        <fullName evidence="8">Armadillo repeat-containing domain-containing protein</fullName>
    </recommendedName>
</protein>
<feature type="transmembrane region" description="Helical" evidence="7">
    <location>
        <begin position="7"/>
        <end position="27"/>
    </location>
</feature>
<dbReference type="AlphaFoldDB" id="A0A814VB96"/>
<keyword evidence="6 7" id="KW-0472">Membrane</keyword>
<evidence type="ECO:0000256" key="3">
    <source>
        <dbReference type="ARBA" id="ARBA00022692"/>
    </source>
</evidence>
<dbReference type="GO" id="GO:0031966">
    <property type="term" value="C:mitochondrial membrane"/>
    <property type="evidence" value="ECO:0007669"/>
    <property type="project" value="UniProtKB-SubCell"/>
</dbReference>
<dbReference type="InterPro" id="IPR006911">
    <property type="entry name" value="ARM-rpt_dom"/>
</dbReference>
<comment type="subcellular location">
    <subcellularLocation>
        <location evidence="1">Membrane</location>
        <topology evidence="1">Single-pass membrane protein</topology>
    </subcellularLocation>
    <subcellularLocation>
        <location evidence="2">Mitochondrion membrane</location>
    </subcellularLocation>
</comment>
<evidence type="ECO:0000313" key="9">
    <source>
        <dbReference type="EMBL" id="CAF1184573.1"/>
    </source>
</evidence>
<dbReference type="PANTHER" id="PTHR15712">
    <property type="entry name" value="ARMADILLO REPEAT CONTAINING PROTEIN"/>
    <property type="match status" value="1"/>
</dbReference>
<reference evidence="9" key="1">
    <citation type="submission" date="2021-02" db="EMBL/GenBank/DDBJ databases">
        <authorList>
            <person name="Nowell W R."/>
        </authorList>
    </citation>
    <scope>NUCLEOTIDE SEQUENCE</scope>
</reference>
<keyword evidence="5" id="KW-0496">Mitochondrion</keyword>
<evidence type="ECO:0000313" key="10">
    <source>
        <dbReference type="Proteomes" id="UP000663882"/>
    </source>
</evidence>
<evidence type="ECO:0000256" key="6">
    <source>
        <dbReference type="ARBA" id="ARBA00023136"/>
    </source>
</evidence>
<keyword evidence="3 7" id="KW-0812">Transmembrane</keyword>
<evidence type="ECO:0000256" key="4">
    <source>
        <dbReference type="ARBA" id="ARBA00022989"/>
    </source>
</evidence>
<name>A0A814VB96_9BILA</name>
<keyword evidence="4 7" id="KW-1133">Transmembrane helix</keyword>
<feature type="domain" description="Armadillo repeat-containing" evidence="8">
    <location>
        <begin position="110"/>
        <end position="303"/>
    </location>
</feature>